<accession>A0A839EQP2</accession>
<comment type="caution">
    <text evidence="2">The sequence shown here is derived from an EMBL/GenBank/DDBJ whole genome shotgun (WGS) entry which is preliminary data.</text>
</comment>
<name>A0A839EQP2_9HYPH</name>
<keyword evidence="3" id="KW-1185">Reference proteome</keyword>
<protein>
    <submittedName>
        <fullName evidence="2">BMFP domain-containing protein YqiC</fullName>
    </submittedName>
</protein>
<dbReference type="Proteomes" id="UP000549052">
    <property type="component" value="Unassembled WGS sequence"/>
</dbReference>
<dbReference type="AlphaFoldDB" id="A0A839EQP2"/>
<dbReference type="InterPro" id="IPR007475">
    <property type="entry name" value="UbiK"/>
</dbReference>
<reference evidence="2 3" key="1">
    <citation type="submission" date="2020-07" db="EMBL/GenBank/DDBJ databases">
        <title>Genomic Encyclopedia of Type Strains, Phase IV (KMG-V): Genome sequencing to study the core and pangenomes of soil and plant-associated prokaryotes.</title>
        <authorList>
            <person name="Whitman W."/>
        </authorList>
    </citation>
    <scope>NUCLEOTIDE SEQUENCE [LARGE SCALE GENOMIC DNA]</scope>
    <source>
        <strain evidence="2 3">AN3</strain>
    </source>
</reference>
<evidence type="ECO:0000313" key="2">
    <source>
        <dbReference type="EMBL" id="MBA8880548.1"/>
    </source>
</evidence>
<sequence length="116" mass="12391">MGKATEVFAMTNGSNRVLDELAKLVTDAAGAAQGVRREVETAFRGQAERLLNTMDVVQREDFEAVREMAIRARAENTALLARIEALEALAGNKEKSAGDAAKPAKAASTGTRTKKD</sequence>
<feature type="region of interest" description="Disordered" evidence="1">
    <location>
        <begin position="92"/>
        <end position="116"/>
    </location>
</feature>
<organism evidence="2 3">
    <name type="scientific">Phyllobacterium myrsinacearum</name>
    <dbReference type="NCBI Taxonomy" id="28101"/>
    <lineage>
        <taxon>Bacteria</taxon>
        <taxon>Pseudomonadati</taxon>
        <taxon>Pseudomonadota</taxon>
        <taxon>Alphaproteobacteria</taxon>
        <taxon>Hyphomicrobiales</taxon>
        <taxon>Phyllobacteriaceae</taxon>
        <taxon>Phyllobacterium</taxon>
    </lineage>
</organism>
<dbReference type="EMBL" id="JACGXN010000008">
    <property type="protein sequence ID" value="MBA8880548.1"/>
    <property type="molecule type" value="Genomic_DNA"/>
</dbReference>
<evidence type="ECO:0000313" key="3">
    <source>
        <dbReference type="Proteomes" id="UP000549052"/>
    </source>
</evidence>
<proteinExistence type="predicted"/>
<gene>
    <name evidence="2" type="ORF">FHW16_004271</name>
</gene>
<dbReference type="Pfam" id="PF04380">
    <property type="entry name" value="BMFP"/>
    <property type="match status" value="1"/>
</dbReference>
<evidence type="ECO:0000256" key="1">
    <source>
        <dbReference type="SAM" id="MobiDB-lite"/>
    </source>
</evidence>
<feature type="compositionally biased region" description="Low complexity" evidence="1">
    <location>
        <begin position="98"/>
        <end position="107"/>
    </location>
</feature>